<dbReference type="Gene3D" id="3.40.50.1000">
    <property type="entry name" value="HAD superfamily/HAD-like"/>
    <property type="match status" value="1"/>
</dbReference>
<dbReference type="SUPFAM" id="SSF56784">
    <property type="entry name" value="HAD-like"/>
    <property type="match status" value="1"/>
</dbReference>
<evidence type="ECO:0000313" key="1">
    <source>
        <dbReference type="EMBL" id="CAB4926429.1"/>
    </source>
</evidence>
<protein>
    <submittedName>
        <fullName evidence="1">Unannotated protein</fullName>
    </submittedName>
</protein>
<dbReference type="InterPro" id="IPR052898">
    <property type="entry name" value="ACAD10-like"/>
</dbReference>
<dbReference type="CDD" id="cd02603">
    <property type="entry name" value="HAD_sEH-N_like"/>
    <property type="match status" value="1"/>
</dbReference>
<proteinExistence type="predicted"/>
<dbReference type="InterPro" id="IPR036412">
    <property type="entry name" value="HAD-like_sf"/>
</dbReference>
<gene>
    <name evidence="1" type="ORF">UFOPK3610_01704</name>
</gene>
<sequence length="206" mass="23183">MRRALIVDWGGVLTAPITHAMQRWAAEEGLPYAETMAILDWYAPQPGEDHMMHALERGEVDAQGIANWLSDELHEHYGIAISPDGLIQRMFDHFEPHDEILNLCREARAAGWVTALLSNSWDNPYPRERWDNAFDAVLISGEIGMRKPEERIFLHALNVLCVEAAHTVFVDDEEPNIIAARELGITAIFAQDQHAAAAELRVILQA</sequence>
<dbReference type="InterPro" id="IPR023214">
    <property type="entry name" value="HAD_sf"/>
</dbReference>
<dbReference type="InterPro" id="IPR023198">
    <property type="entry name" value="PGP-like_dom2"/>
</dbReference>
<dbReference type="Pfam" id="PF00702">
    <property type="entry name" value="Hydrolase"/>
    <property type="match status" value="1"/>
</dbReference>
<dbReference type="SFLD" id="SFLDS00003">
    <property type="entry name" value="Haloacid_Dehalogenase"/>
    <property type="match status" value="1"/>
</dbReference>
<dbReference type="Gene3D" id="1.10.150.240">
    <property type="entry name" value="Putative phosphatase, domain 2"/>
    <property type="match status" value="1"/>
</dbReference>
<name>A0A6J7I6T2_9ZZZZ</name>
<dbReference type="AlphaFoldDB" id="A0A6J7I6T2"/>
<accession>A0A6J7I6T2</accession>
<dbReference type="PANTHER" id="PTHR47829:SF1">
    <property type="entry name" value="HAD FAMILY PHOSPHATASE"/>
    <property type="match status" value="1"/>
</dbReference>
<dbReference type="NCBIfam" id="TIGR01509">
    <property type="entry name" value="HAD-SF-IA-v3"/>
    <property type="match status" value="1"/>
</dbReference>
<reference evidence="1" key="1">
    <citation type="submission" date="2020-05" db="EMBL/GenBank/DDBJ databases">
        <authorList>
            <person name="Chiriac C."/>
            <person name="Salcher M."/>
            <person name="Ghai R."/>
            <person name="Kavagutti S V."/>
        </authorList>
    </citation>
    <scope>NUCLEOTIDE SEQUENCE</scope>
</reference>
<dbReference type="PRINTS" id="PR00413">
    <property type="entry name" value="HADHALOGNASE"/>
</dbReference>
<dbReference type="EMBL" id="CAFBMR010000101">
    <property type="protein sequence ID" value="CAB4926429.1"/>
    <property type="molecule type" value="Genomic_DNA"/>
</dbReference>
<dbReference type="InterPro" id="IPR006439">
    <property type="entry name" value="HAD-SF_hydro_IA"/>
</dbReference>
<dbReference type="SFLD" id="SFLDG01129">
    <property type="entry name" value="C1.5:_HAD__Beta-PGM__Phosphata"/>
    <property type="match status" value="1"/>
</dbReference>
<organism evidence="1">
    <name type="scientific">freshwater metagenome</name>
    <dbReference type="NCBI Taxonomy" id="449393"/>
    <lineage>
        <taxon>unclassified sequences</taxon>
        <taxon>metagenomes</taxon>
        <taxon>ecological metagenomes</taxon>
    </lineage>
</organism>
<dbReference type="PANTHER" id="PTHR47829">
    <property type="entry name" value="HYDROLASE, PUTATIVE (AFU_ORTHOLOGUE AFUA_1G12880)-RELATED"/>
    <property type="match status" value="1"/>
</dbReference>